<evidence type="ECO:0000313" key="9">
    <source>
        <dbReference type="EMBL" id="NEX20543.1"/>
    </source>
</evidence>
<name>A0A6P1DTM2_9GAMM</name>
<evidence type="ECO:0000259" key="8">
    <source>
        <dbReference type="Pfam" id="PF01416"/>
    </source>
</evidence>
<evidence type="ECO:0000256" key="6">
    <source>
        <dbReference type="PIRSR" id="PIRSR001430-2"/>
    </source>
</evidence>
<dbReference type="InterPro" id="IPR020094">
    <property type="entry name" value="TruA/RsuA/RluB/E/F_N"/>
</dbReference>
<dbReference type="InterPro" id="IPR001406">
    <property type="entry name" value="PsdUridine_synth_TruA"/>
</dbReference>
<dbReference type="Gene3D" id="3.30.70.660">
    <property type="entry name" value="Pseudouridine synthase I, catalytic domain, C-terminal subdomain"/>
    <property type="match status" value="1"/>
</dbReference>
<evidence type="ECO:0000256" key="2">
    <source>
        <dbReference type="ARBA" id="ARBA00022694"/>
    </source>
</evidence>
<dbReference type="GO" id="GO:0031119">
    <property type="term" value="P:tRNA pseudouridine synthesis"/>
    <property type="evidence" value="ECO:0007669"/>
    <property type="project" value="UniProtKB-UniRule"/>
</dbReference>
<keyword evidence="2 4" id="KW-0819">tRNA processing</keyword>
<dbReference type="GO" id="GO:0003723">
    <property type="term" value="F:RNA binding"/>
    <property type="evidence" value="ECO:0007669"/>
    <property type="project" value="InterPro"/>
</dbReference>
<dbReference type="Proteomes" id="UP000471640">
    <property type="component" value="Unassembled WGS sequence"/>
</dbReference>
<dbReference type="RefSeq" id="WP_164653638.1">
    <property type="nucleotide sequence ID" value="NZ_JAAIJR010000030.1"/>
</dbReference>
<dbReference type="GO" id="GO:0160147">
    <property type="term" value="F:tRNA pseudouridine(38-40) synthase activity"/>
    <property type="evidence" value="ECO:0007669"/>
    <property type="project" value="UniProtKB-EC"/>
</dbReference>
<dbReference type="AlphaFoldDB" id="A0A6P1DTM2"/>
<comment type="catalytic activity">
    <reaction evidence="4 7">
        <text>uridine(38/39/40) in tRNA = pseudouridine(38/39/40) in tRNA</text>
        <dbReference type="Rhea" id="RHEA:22376"/>
        <dbReference type="Rhea" id="RHEA-COMP:10085"/>
        <dbReference type="Rhea" id="RHEA-COMP:10087"/>
        <dbReference type="ChEBI" id="CHEBI:65314"/>
        <dbReference type="ChEBI" id="CHEBI:65315"/>
        <dbReference type="EC" id="5.4.99.12"/>
    </reaction>
</comment>
<gene>
    <name evidence="4 9" type="primary">truA</name>
    <name evidence="9" type="ORF">G3480_09505</name>
</gene>
<feature type="binding site" evidence="4 6">
    <location>
        <position position="105"/>
    </location>
    <ligand>
        <name>substrate</name>
    </ligand>
</feature>
<sequence length="260" mass="29334">MGVEYDGTDFHGWQRQVDTRTVQASLEEAVGRVANHPVTLHCAGRTDTGVHALEQVVHFDTTATRSERSWVLGANVNLPPDVAVRWAHPVDESFHARFSAFARHYRYQIMVRRTRSPLQRNRAVWVHEALDLERMRSAAQHLVGEHDFSSFRAIGCQAKSPVRRVHYLDVAERDELITLGIGANGFLHHMVRNIAGVLIAIGRREAESDWTLELLRVRDRTLGGVTAQPHGLSFLRADYPETFHLPQVAHVDPLQPLAAD</sequence>
<dbReference type="HAMAP" id="MF_00171">
    <property type="entry name" value="TruA"/>
    <property type="match status" value="1"/>
</dbReference>
<comment type="similarity">
    <text evidence="1 4 7">Belongs to the tRNA pseudouridine synthase TruA family.</text>
</comment>
<evidence type="ECO:0000256" key="5">
    <source>
        <dbReference type="PIRSR" id="PIRSR001430-1"/>
    </source>
</evidence>
<dbReference type="InterPro" id="IPR020097">
    <property type="entry name" value="PsdUridine_synth_TruA_a/b_dom"/>
</dbReference>
<dbReference type="PANTHER" id="PTHR11142:SF0">
    <property type="entry name" value="TRNA PSEUDOURIDINE SYNTHASE-LIKE 1"/>
    <property type="match status" value="1"/>
</dbReference>
<evidence type="ECO:0000256" key="7">
    <source>
        <dbReference type="RuleBase" id="RU003792"/>
    </source>
</evidence>
<organism evidence="9 10">
    <name type="scientific">Thiorhodococcus mannitoliphagus</name>
    <dbReference type="NCBI Taxonomy" id="329406"/>
    <lineage>
        <taxon>Bacteria</taxon>
        <taxon>Pseudomonadati</taxon>
        <taxon>Pseudomonadota</taxon>
        <taxon>Gammaproteobacteria</taxon>
        <taxon>Chromatiales</taxon>
        <taxon>Chromatiaceae</taxon>
        <taxon>Thiorhodococcus</taxon>
    </lineage>
</organism>
<evidence type="ECO:0000256" key="1">
    <source>
        <dbReference type="ARBA" id="ARBA00009375"/>
    </source>
</evidence>
<dbReference type="SUPFAM" id="SSF55120">
    <property type="entry name" value="Pseudouridine synthase"/>
    <property type="match status" value="1"/>
</dbReference>
<dbReference type="CDD" id="cd02570">
    <property type="entry name" value="PseudoU_synth_EcTruA"/>
    <property type="match status" value="1"/>
</dbReference>
<reference evidence="10" key="1">
    <citation type="journal article" date="2020" name="Microbiol. Resour. Announc.">
        <title>Draft Genome Sequences of Thiorhodococcus mannitoliphagus and Thiorhodococcus minor, Purple Sulfur Photosynthetic Bacteria in the Gammaproteobacterial Family Chromatiaceae.</title>
        <authorList>
            <person name="Aviles F.A."/>
            <person name="Meyer T.E."/>
            <person name="Kyndt J.A."/>
        </authorList>
    </citation>
    <scope>NUCLEOTIDE SEQUENCE [LARGE SCALE GENOMIC DNA]</scope>
    <source>
        <strain evidence="10">DSM 18266</strain>
    </source>
</reference>
<dbReference type="Pfam" id="PF01416">
    <property type="entry name" value="PseudoU_synth_1"/>
    <property type="match status" value="2"/>
</dbReference>
<dbReference type="PIRSF" id="PIRSF001430">
    <property type="entry name" value="tRNA_psdUrid_synth"/>
    <property type="match status" value="1"/>
</dbReference>
<dbReference type="InterPro" id="IPR020095">
    <property type="entry name" value="PsdUridine_synth_TruA_C"/>
</dbReference>
<feature type="active site" description="Nucleophile" evidence="4 5">
    <location>
        <position position="47"/>
    </location>
</feature>
<comment type="caution">
    <text evidence="9">The sequence shown here is derived from an EMBL/GenBank/DDBJ whole genome shotgun (WGS) entry which is preliminary data.</text>
</comment>
<dbReference type="PANTHER" id="PTHR11142">
    <property type="entry name" value="PSEUDOURIDYLATE SYNTHASE"/>
    <property type="match status" value="1"/>
</dbReference>
<evidence type="ECO:0000256" key="4">
    <source>
        <dbReference type="HAMAP-Rule" id="MF_00171"/>
    </source>
</evidence>
<dbReference type="InterPro" id="IPR020103">
    <property type="entry name" value="PsdUridine_synth_cat_dom_sf"/>
</dbReference>
<dbReference type="Gene3D" id="3.30.70.580">
    <property type="entry name" value="Pseudouridine synthase I, catalytic domain, N-terminal subdomain"/>
    <property type="match status" value="1"/>
</dbReference>
<evidence type="ECO:0000313" key="10">
    <source>
        <dbReference type="Proteomes" id="UP000471640"/>
    </source>
</evidence>
<feature type="domain" description="Pseudouridine synthase I TruA alpha/beta" evidence="8">
    <location>
        <begin position="138"/>
        <end position="240"/>
    </location>
</feature>
<accession>A0A6P1DTM2</accession>
<dbReference type="EC" id="5.4.99.12" evidence="4"/>
<proteinExistence type="inferred from homology"/>
<comment type="subunit">
    <text evidence="4">Homodimer.</text>
</comment>
<dbReference type="EMBL" id="JAAIJR010000030">
    <property type="protein sequence ID" value="NEX20543.1"/>
    <property type="molecule type" value="Genomic_DNA"/>
</dbReference>
<protein>
    <recommendedName>
        <fullName evidence="4">tRNA pseudouridine synthase A</fullName>
        <ecNumber evidence="4">5.4.99.12</ecNumber>
    </recommendedName>
    <alternativeName>
        <fullName evidence="4">tRNA pseudouridine(38-40) synthase</fullName>
    </alternativeName>
    <alternativeName>
        <fullName evidence="4">tRNA pseudouridylate synthase I</fullName>
    </alternativeName>
    <alternativeName>
        <fullName evidence="4">tRNA-uridine isomerase I</fullName>
    </alternativeName>
</protein>
<dbReference type="FunFam" id="3.30.70.580:FF:000001">
    <property type="entry name" value="tRNA pseudouridine synthase A"/>
    <property type="match status" value="1"/>
</dbReference>
<keyword evidence="3 4" id="KW-0413">Isomerase</keyword>
<feature type="domain" description="Pseudouridine synthase I TruA alpha/beta" evidence="8">
    <location>
        <begin position="3"/>
        <end position="98"/>
    </location>
</feature>
<keyword evidence="10" id="KW-1185">Reference proteome</keyword>
<dbReference type="NCBIfam" id="TIGR00071">
    <property type="entry name" value="hisT_truA"/>
    <property type="match status" value="1"/>
</dbReference>
<reference evidence="9 10" key="2">
    <citation type="submission" date="2020-02" db="EMBL/GenBank/DDBJ databases">
        <title>Genome sequences of Thiorhodococcus mannitoliphagus and Thiorhodococcus minor, purple sulfur photosynthetic bacteria in the gammaproteobacterial family, Chromatiaceae.</title>
        <authorList>
            <person name="Aviles F.A."/>
            <person name="Meyer T.E."/>
            <person name="Kyndt J.A."/>
        </authorList>
    </citation>
    <scope>NUCLEOTIDE SEQUENCE [LARGE SCALE GENOMIC DNA]</scope>
    <source>
        <strain evidence="9 10">DSM 18266</strain>
    </source>
</reference>
<comment type="function">
    <text evidence="4">Formation of pseudouridine at positions 38, 39 and 40 in the anticodon stem and loop of transfer RNAs.</text>
</comment>
<comment type="caution">
    <text evidence="4">Lacks conserved residue(s) required for the propagation of feature annotation.</text>
</comment>
<evidence type="ECO:0000256" key="3">
    <source>
        <dbReference type="ARBA" id="ARBA00023235"/>
    </source>
</evidence>